<dbReference type="EMBL" id="DVML01000027">
    <property type="protein sequence ID" value="HIU22924.1"/>
    <property type="molecule type" value="Genomic_DNA"/>
</dbReference>
<dbReference type="AlphaFoldDB" id="A0A9D1HUS6"/>
<accession>A0A9D1HUS6</accession>
<proteinExistence type="predicted"/>
<organism evidence="1 2">
    <name type="scientific">Candidatus Fimihabitans intestinipullorum</name>
    <dbReference type="NCBI Taxonomy" id="2840820"/>
    <lineage>
        <taxon>Bacteria</taxon>
        <taxon>Bacillati</taxon>
        <taxon>Mycoplasmatota</taxon>
        <taxon>Mycoplasmatota incertae sedis</taxon>
        <taxon>Candidatus Fimihabitans</taxon>
    </lineage>
</organism>
<sequence length="187" mass="22257">MMQNIVRYNQAFREKLFNRSSELVLNKAISLEEDDKISYLPHTTMSKEETNQLILCQEIKVENLKKMPNEKVLDERMMTLAYHYRTLLDRNGRLEPLDLKVTVGEPLRNDQLFRKRCYLENGKLYDLHYVFDAISIHPVFRYYQLREDQEGIFYKLGIVNGKELPCGVVKSPKKVRELSQNYYIQTI</sequence>
<name>A0A9D1HUS6_9BACT</name>
<evidence type="ECO:0000313" key="2">
    <source>
        <dbReference type="Proteomes" id="UP000824087"/>
    </source>
</evidence>
<evidence type="ECO:0000313" key="1">
    <source>
        <dbReference type="EMBL" id="HIU22924.1"/>
    </source>
</evidence>
<reference evidence="1" key="2">
    <citation type="journal article" date="2021" name="PeerJ">
        <title>Extensive microbial diversity within the chicken gut microbiome revealed by metagenomics and culture.</title>
        <authorList>
            <person name="Gilroy R."/>
            <person name="Ravi A."/>
            <person name="Getino M."/>
            <person name="Pursley I."/>
            <person name="Horton D.L."/>
            <person name="Alikhan N.F."/>
            <person name="Baker D."/>
            <person name="Gharbi K."/>
            <person name="Hall N."/>
            <person name="Watson M."/>
            <person name="Adriaenssens E.M."/>
            <person name="Foster-Nyarko E."/>
            <person name="Jarju S."/>
            <person name="Secka A."/>
            <person name="Antonio M."/>
            <person name="Oren A."/>
            <person name="Chaudhuri R.R."/>
            <person name="La Ragione R."/>
            <person name="Hildebrand F."/>
            <person name="Pallen M.J."/>
        </authorList>
    </citation>
    <scope>NUCLEOTIDE SEQUENCE</scope>
    <source>
        <strain evidence="1">CHK197-8231</strain>
    </source>
</reference>
<comment type="caution">
    <text evidence="1">The sequence shown here is derived from an EMBL/GenBank/DDBJ whole genome shotgun (WGS) entry which is preliminary data.</text>
</comment>
<gene>
    <name evidence="1" type="ORF">IAD49_05025</name>
</gene>
<dbReference type="Proteomes" id="UP000824087">
    <property type="component" value="Unassembled WGS sequence"/>
</dbReference>
<protein>
    <submittedName>
        <fullName evidence="1">Uncharacterized protein</fullName>
    </submittedName>
</protein>
<reference evidence="1" key="1">
    <citation type="submission" date="2020-10" db="EMBL/GenBank/DDBJ databases">
        <authorList>
            <person name="Gilroy R."/>
        </authorList>
    </citation>
    <scope>NUCLEOTIDE SEQUENCE</scope>
    <source>
        <strain evidence="1">CHK197-8231</strain>
    </source>
</reference>